<evidence type="ECO:0000313" key="1">
    <source>
        <dbReference type="EMBL" id="KKL83037.1"/>
    </source>
</evidence>
<dbReference type="AlphaFoldDB" id="A0A0F9I6I5"/>
<gene>
    <name evidence="1" type="ORF">LCGC14_1978780</name>
</gene>
<accession>A0A0F9I6I5</accession>
<protein>
    <submittedName>
        <fullName evidence="1">Uncharacterized protein</fullName>
    </submittedName>
</protein>
<name>A0A0F9I6I5_9ZZZZ</name>
<comment type="caution">
    <text evidence="1">The sequence shown here is derived from an EMBL/GenBank/DDBJ whole genome shotgun (WGS) entry which is preliminary data.</text>
</comment>
<organism evidence="1">
    <name type="scientific">marine sediment metagenome</name>
    <dbReference type="NCBI Taxonomy" id="412755"/>
    <lineage>
        <taxon>unclassified sequences</taxon>
        <taxon>metagenomes</taxon>
        <taxon>ecological metagenomes</taxon>
    </lineage>
</organism>
<dbReference type="EMBL" id="LAZR01022101">
    <property type="protein sequence ID" value="KKL83037.1"/>
    <property type="molecule type" value="Genomic_DNA"/>
</dbReference>
<proteinExistence type="predicted"/>
<reference evidence="1" key="1">
    <citation type="journal article" date="2015" name="Nature">
        <title>Complex archaea that bridge the gap between prokaryotes and eukaryotes.</title>
        <authorList>
            <person name="Spang A."/>
            <person name="Saw J.H."/>
            <person name="Jorgensen S.L."/>
            <person name="Zaremba-Niedzwiedzka K."/>
            <person name="Martijn J."/>
            <person name="Lind A.E."/>
            <person name="van Eijk R."/>
            <person name="Schleper C."/>
            <person name="Guy L."/>
            <person name="Ettema T.J."/>
        </authorList>
    </citation>
    <scope>NUCLEOTIDE SEQUENCE</scope>
</reference>
<sequence length="66" mass="7456">MLKLSDVDTNVVFIRDKDLTRALAEALKVEHGSMLLEAGIIQNELQHVVCNTCKLLSIYDQIKEDL</sequence>